<feature type="compositionally biased region" description="Low complexity" evidence="9">
    <location>
        <begin position="189"/>
        <end position="206"/>
    </location>
</feature>
<evidence type="ECO:0000256" key="3">
    <source>
        <dbReference type="ARBA" id="ARBA00023125"/>
    </source>
</evidence>
<dbReference type="SMART" id="SM00389">
    <property type="entry name" value="HOX"/>
    <property type="match status" value="1"/>
</dbReference>
<dbReference type="InterPro" id="IPR008422">
    <property type="entry name" value="KN_HD"/>
</dbReference>
<dbReference type="PROSITE" id="PS50071">
    <property type="entry name" value="HOMEOBOX_2"/>
    <property type="match status" value="1"/>
</dbReference>
<evidence type="ECO:0000256" key="7">
    <source>
        <dbReference type="ARBA" id="ARBA00083268"/>
    </source>
</evidence>
<reference evidence="11" key="1">
    <citation type="journal article" date="2013" name="Genetics">
        <title>The draft genome and transcriptome of Panagrellus redivivus are shaped by the harsh demands of a free-living lifestyle.</title>
        <authorList>
            <person name="Srinivasan J."/>
            <person name="Dillman A.R."/>
            <person name="Macchietto M.G."/>
            <person name="Heikkinen L."/>
            <person name="Lakso M."/>
            <person name="Fracchia K.M."/>
            <person name="Antoshechkin I."/>
            <person name="Mortazavi A."/>
            <person name="Wong G."/>
            <person name="Sternberg P.W."/>
        </authorList>
    </citation>
    <scope>NUCLEOTIDE SEQUENCE [LARGE SCALE GENOMIC DNA]</scope>
    <source>
        <strain evidence="11">MT8872</strain>
    </source>
</reference>
<feature type="region of interest" description="Disordered" evidence="9">
    <location>
        <begin position="601"/>
        <end position="635"/>
    </location>
</feature>
<proteinExistence type="inferred from homology"/>
<evidence type="ECO:0000256" key="6">
    <source>
        <dbReference type="ARBA" id="ARBA00072562"/>
    </source>
</evidence>
<comment type="subcellular location">
    <subcellularLocation>
        <location evidence="1 8">Nucleus</location>
    </subcellularLocation>
</comment>
<evidence type="ECO:0000259" key="10">
    <source>
        <dbReference type="PROSITE" id="PS50071"/>
    </source>
</evidence>
<keyword evidence="5 8" id="KW-0539">Nucleus</keyword>
<dbReference type="GO" id="GO:0005634">
    <property type="term" value="C:nucleus"/>
    <property type="evidence" value="ECO:0007669"/>
    <property type="project" value="UniProtKB-SubCell"/>
</dbReference>
<dbReference type="WBParaSite" id="Pan_g558.t1">
    <property type="protein sequence ID" value="Pan_g558.t1"/>
    <property type="gene ID" value="Pan_g558"/>
</dbReference>
<dbReference type="AlphaFoldDB" id="A0A7E4W2N0"/>
<dbReference type="CDD" id="cd00086">
    <property type="entry name" value="homeodomain"/>
    <property type="match status" value="1"/>
</dbReference>
<feature type="domain" description="Homeobox" evidence="10">
    <location>
        <begin position="536"/>
        <end position="599"/>
    </location>
</feature>
<keyword evidence="11" id="KW-1185">Reference proteome</keyword>
<comment type="similarity">
    <text evidence="2">Belongs to the TALE/MEIS homeobox family.</text>
</comment>
<dbReference type="PANTHER" id="PTHR11850">
    <property type="entry name" value="HOMEOBOX PROTEIN TRANSCRIPTION FACTORS"/>
    <property type="match status" value="1"/>
</dbReference>
<sequence>MYQPSGDDASASSAADLAAQQAQLGFFGGAGSSAADAAAAVAAAVSGYGIGMGGPDDPGNPDLWRMDKDAIYSHPLMPLLTCLLEKCELATSSPRDPTDANTGGSSICSAASFKDDLNSFIELQETSPKFYRPNPELDQMMILAIRVLRIHLLELEKVHELCDNFCKRYVDSLKHKLPMEVGGEDRANSTRPTSSLSSPTGTAGSSNSPAIGTPMGSMPMYAQQAHDNHMNQGYDPSQMGHPSTLHGSIDTSSKSLDHPHTPLTTTSIAGGSNGATGSNSVGSEHHANTGNNMNHDQGFRVPDNCYQQMPPNANSNHDGSDYKPNLTGLEGGSDGATIVPRSMCGGTGGVELTPLEAVGSVIAPDGTVPSVSDPNNVAAFSGSSGGPDAITASNTVFVPHLYDDSTSGFADFYSIQPPQHQQHPGIHQSYHQNNSTIDFTFMPSKDNHTMQLMQLDPSRYGIDPFDYGINGIVADGNGMHQVHLLENEHNHQHHMIQQLDASLMGDLLDQKPSTSTPSCGSGGGGSTTPTSGNGGNSSSKKRGCFPKSATNKLKHWLFQNLTHPYPSEEQKKQLAADTNLTILQVNNWFINARRRIVQPMIDSNNRKGTPSHVNVFKNRRRKDNGSPGPSPDAASVSTAASAYSMDSAASLMPMGTATAAAAAYPFANPYAPMSNFHNPAAFNPQMFMQMNPYGAPAPWCDLSGGNPPS</sequence>
<feature type="DNA-binding region" description="Homeobox" evidence="8">
    <location>
        <begin position="538"/>
        <end position="600"/>
    </location>
</feature>
<evidence type="ECO:0000256" key="8">
    <source>
        <dbReference type="PROSITE-ProRule" id="PRU00108"/>
    </source>
</evidence>
<reference evidence="12" key="2">
    <citation type="submission" date="2020-10" db="UniProtKB">
        <authorList>
            <consortium name="WormBaseParasite"/>
        </authorList>
    </citation>
    <scope>IDENTIFICATION</scope>
</reference>
<feature type="region of interest" description="Disordered" evidence="9">
    <location>
        <begin position="507"/>
        <end position="546"/>
    </location>
</feature>
<dbReference type="Proteomes" id="UP000492821">
    <property type="component" value="Unassembled WGS sequence"/>
</dbReference>
<feature type="compositionally biased region" description="Polar residues" evidence="9">
    <location>
        <begin position="245"/>
        <end position="254"/>
    </location>
</feature>
<dbReference type="InterPro" id="IPR050224">
    <property type="entry name" value="TALE_homeobox"/>
</dbReference>
<feature type="compositionally biased region" description="Low complexity" evidence="9">
    <location>
        <begin position="264"/>
        <end position="282"/>
    </location>
</feature>
<dbReference type="GO" id="GO:0000987">
    <property type="term" value="F:cis-regulatory region sequence-specific DNA binding"/>
    <property type="evidence" value="ECO:0007669"/>
    <property type="project" value="UniProtKB-ARBA"/>
</dbReference>
<dbReference type="Pfam" id="PF16493">
    <property type="entry name" value="Meis_PKNOX_N"/>
    <property type="match status" value="1"/>
</dbReference>
<feature type="compositionally biased region" description="Polar residues" evidence="9">
    <location>
        <begin position="601"/>
        <end position="612"/>
    </location>
</feature>
<dbReference type="SUPFAM" id="SSF46689">
    <property type="entry name" value="Homeodomain-like"/>
    <property type="match status" value="1"/>
</dbReference>
<dbReference type="Gene3D" id="1.10.10.60">
    <property type="entry name" value="Homeodomain-like"/>
    <property type="match status" value="1"/>
</dbReference>
<accession>A0A7E4W2N0</accession>
<dbReference type="GO" id="GO:0006355">
    <property type="term" value="P:regulation of DNA-templated transcription"/>
    <property type="evidence" value="ECO:0007669"/>
    <property type="project" value="InterPro"/>
</dbReference>
<dbReference type="InterPro" id="IPR032453">
    <property type="entry name" value="PKNOX/Meis_N"/>
</dbReference>
<dbReference type="GO" id="GO:0048663">
    <property type="term" value="P:neuron fate commitment"/>
    <property type="evidence" value="ECO:0007669"/>
    <property type="project" value="UniProtKB-ARBA"/>
</dbReference>
<evidence type="ECO:0000256" key="9">
    <source>
        <dbReference type="SAM" id="MobiDB-lite"/>
    </source>
</evidence>
<evidence type="ECO:0000313" key="11">
    <source>
        <dbReference type="Proteomes" id="UP000492821"/>
    </source>
</evidence>
<evidence type="ECO:0000256" key="5">
    <source>
        <dbReference type="ARBA" id="ARBA00023242"/>
    </source>
</evidence>
<protein>
    <recommendedName>
        <fullName evidence="6">Homeobox protein unc-62</fullName>
    </recommendedName>
    <alternativeName>
        <fullName evidence="7">Uncoordinated protein 62</fullName>
    </alternativeName>
</protein>
<dbReference type="InterPro" id="IPR009057">
    <property type="entry name" value="Homeodomain-like_sf"/>
</dbReference>
<evidence type="ECO:0000256" key="1">
    <source>
        <dbReference type="ARBA" id="ARBA00004123"/>
    </source>
</evidence>
<feature type="region of interest" description="Disordered" evidence="9">
    <location>
        <begin position="181"/>
        <end position="326"/>
    </location>
</feature>
<name>A0A7E4W2N0_PANRE</name>
<dbReference type="InterPro" id="IPR001356">
    <property type="entry name" value="HD"/>
</dbReference>
<dbReference type="FunFam" id="1.10.10.60:FF:000004">
    <property type="entry name" value="Meis2 homeobox isoform 2c"/>
    <property type="match status" value="1"/>
</dbReference>
<evidence type="ECO:0000313" key="12">
    <source>
        <dbReference type="WBParaSite" id="Pan_g558.t1"/>
    </source>
</evidence>
<dbReference type="Pfam" id="PF05920">
    <property type="entry name" value="Homeobox_KN"/>
    <property type="match status" value="1"/>
</dbReference>
<keyword evidence="4 8" id="KW-0371">Homeobox</keyword>
<evidence type="ECO:0000256" key="2">
    <source>
        <dbReference type="ARBA" id="ARBA00009661"/>
    </source>
</evidence>
<evidence type="ECO:0000256" key="4">
    <source>
        <dbReference type="ARBA" id="ARBA00023155"/>
    </source>
</evidence>
<feature type="compositionally biased region" description="Polar residues" evidence="9">
    <location>
        <begin position="305"/>
        <end position="317"/>
    </location>
</feature>
<keyword evidence="3 8" id="KW-0238">DNA-binding</keyword>
<organism evidence="11 12">
    <name type="scientific">Panagrellus redivivus</name>
    <name type="common">Microworm</name>
    <dbReference type="NCBI Taxonomy" id="6233"/>
    <lineage>
        <taxon>Eukaryota</taxon>
        <taxon>Metazoa</taxon>
        <taxon>Ecdysozoa</taxon>
        <taxon>Nematoda</taxon>
        <taxon>Chromadorea</taxon>
        <taxon>Rhabditida</taxon>
        <taxon>Tylenchina</taxon>
        <taxon>Panagrolaimomorpha</taxon>
        <taxon>Panagrolaimoidea</taxon>
        <taxon>Panagrolaimidae</taxon>
        <taxon>Panagrellus</taxon>
    </lineage>
</organism>